<proteinExistence type="predicted"/>
<accession>A0A0A9WE11</accession>
<reference evidence="2" key="1">
    <citation type="journal article" date="2014" name="PLoS ONE">
        <title>Transcriptome-Based Identification of ABC Transporters in the Western Tarnished Plant Bug Lygus hesperus.</title>
        <authorList>
            <person name="Hull J.J."/>
            <person name="Chaney K."/>
            <person name="Geib S.M."/>
            <person name="Fabrick J.A."/>
            <person name="Brent C.S."/>
            <person name="Walsh D."/>
            <person name="Lavine L.C."/>
        </authorList>
    </citation>
    <scope>NUCLEOTIDE SEQUENCE</scope>
</reference>
<sequence length="146" mass="16093">KSSTKKHSTSTTPETSTGSTESSKTTPKSGKSSTKKPTTSSTPTTSTARSLPDSWKKLLESLKKDHPDFCPSMLDKTVRNLKSHYDKKPRGKVPFNSVKKEITNEYKKLQKAVDERILSRLNHDSESVDADESVSPDIGDLGELLL</sequence>
<feature type="region of interest" description="Disordered" evidence="1">
    <location>
        <begin position="123"/>
        <end position="146"/>
    </location>
</feature>
<evidence type="ECO:0000256" key="1">
    <source>
        <dbReference type="SAM" id="MobiDB-lite"/>
    </source>
</evidence>
<evidence type="ECO:0000313" key="2">
    <source>
        <dbReference type="EMBL" id="JAG05601.1"/>
    </source>
</evidence>
<dbReference type="AlphaFoldDB" id="A0A0A9WE11"/>
<feature type="non-terminal residue" evidence="2">
    <location>
        <position position="1"/>
    </location>
</feature>
<organism evidence="2">
    <name type="scientific">Lygus hesperus</name>
    <name type="common">Western plant bug</name>
    <dbReference type="NCBI Taxonomy" id="30085"/>
    <lineage>
        <taxon>Eukaryota</taxon>
        <taxon>Metazoa</taxon>
        <taxon>Ecdysozoa</taxon>
        <taxon>Arthropoda</taxon>
        <taxon>Hexapoda</taxon>
        <taxon>Insecta</taxon>
        <taxon>Pterygota</taxon>
        <taxon>Neoptera</taxon>
        <taxon>Paraneoptera</taxon>
        <taxon>Hemiptera</taxon>
        <taxon>Heteroptera</taxon>
        <taxon>Panheteroptera</taxon>
        <taxon>Cimicomorpha</taxon>
        <taxon>Miridae</taxon>
        <taxon>Mirini</taxon>
        <taxon>Lygus</taxon>
    </lineage>
</organism>
<reference evidence="2" key="2">
    <citation type="submission" date="2014-07" db="EMBL/GenBank/DDBJ databases">
        <authorList>
            <person name="Hull J."/>
        </authorList>
    </citation>
    <scope>NUCLEOTIDE SEQUENCE</scope>
</reference>
<name>A0A0A9WE11_LYGHE</name>
<dbReference type="EMBL" id="GBHO01038003">
    <property type="protein sequence ID" value="JAG05601.1"/>
    <property type="molecule type" value="Transcribed_RNA"/>
</dbReference>
<gene>
    <name evidence="2" type="ORF">CM83_27658</name>
</gene>
<feature type="region of interest" description="Disordered" evidence="1">
    <location>
        <begin position="1"/>
        <end position="54"/>
    </location>
</feature>
<feature type="compositionally biased region" description="Low complexity" evidence="1">
    <location>
        <begin position="9"/>
        <end position="47"/>
    </location>
</feature>
<protein>
    <submittedName>
        <fullName evidence="2">Uncharacterized protein</fullName>
    </submittedName>
</protein>